<evidence type="ECO:0008006" key="4">
    <source>
        <dbReference type="Google" id="ProtNLM"/>
    </source>
</evidence>
<evidence type="ECO:0000313" key="3">
    <source>
        <dbReference type="Proteomes" id="UP001642540"/>
    </source>
</evidence>
<keyword evidence="1" id="KW-1133">Transmembrane helix</keyword>
<keyword evidence="1" id="KW-0812">Transmembrane</keyword>
<feature type="transmembrane region" description="Helical" evidence="1">
    <location>
        <begin position="93"/>
        <end position="113"/>
    </location>
</feature>
<proteinExistence type="predicted"/>
<protein>
    <recommendedName>
        <fullName evidence="4">Gustatory receptor</fullName>
    </recommendedName>
</protein>
<dbReference type="Proteomes" id="UP001642540">
    <property type="component" value="Unassembled WGS sequence"/>
</dbReference>
<accession>A0ABP1RGF1</accession>
<evidence type="ECO:0000313" key="2">
    <source>
        <dbReference type="EMBL" id="CAL8127519.1"/>
    </source>
</evidence>
<feature type="transmembrane region" description="Helical" evidence="1">
    <location>
        <begin position="125"/>
        <end position="145"/>
    </location>
</feature>
<name>A0ABP1RGF1_9HEXA</name>
<keyword evidence="3" id="KW-1185">Reference proteome</keyword>
<gene>
    <name evidence="2" type="ORF">ODALV1_LOCUS21878</name>
</gene>
<keyword evidence="1" id="KW-0472">Membrane</keyword>
<feature type="transmembrane region" description="Helical" evidence="1">
    <location>
        <begin position="313"/>
        <end position="332"/>
    </location>
</feature>
<comment type="caution">
    <text evidence="2">The sequence shown here is derived from an EMBL/GenBank/DDBJ whole genome shotgun (WGS) entry which is preliminary data.</text>
</comment>
<sequence length="452" mass="52308">MGEVFKLSLDPFLKELSKSTAPVVDTLYQNRILGEPMNMGKTQPHKSLTFTLLSKGYTYGHRCFGMFYKIRKETSSDLTVKYVIDEPPKSHKIVKFLICFFLYFHLFIQTILGTSVGDQYFLVSLIRKTMVTFTIVYIAVSLFSFHHKKHLFLEILKQGDNLESQFSQLGIPIPYTATFVSKFGRIFTTGFFVFCFIHRFLNALKYDHKVSWYDQPAQGILRIISLNFCLFSFDGIKEGYSGLYKGLGVAGVVLETIAYHNYYFNELFHLFFSCIMWQIFRTVRRALEKGYPLETVMRLHFQAANMMETVNDLLSSITFFSSVFTLFYTGYWLNYTILEKTLRLHHFAFFVFITKNSVSYLVNAHIHNMAHGMSSWLVRRCAEGKSEVVLNSRFALFLAQLYGRQDIGFKGLFFFTISPSFVTKIVGLILTYTVVVNQFYLNNNSNNFSCGG</sequence>
<organism evidence="2 3">
    <name type="scientific">Orchesella dallaii</name>
    <dbReference type="NCBI Taxonomy" id="48710"/>
    <lineage>
        <taxon>Eukaryota</taxon>
        <taxon>Metazoa</taxon>
        <taxon>Ecdysozoa</taxon>
        <taxon>Arthropoda</taxon>
        <taxon>Hexapoda</taxon>
        <taxon>Collembola</taxon>
        <taxon>Entomobryomorpha</taxon>
        <taxon>Entomobryoidea</taxon>
        <taxon>Orchesellidae</taxon>
        <taxon>Orchesellinae</taxon>
        <taxon>Orchesella</taxon>
    </lineage>
</organism>
<feature type="transmembrane region" description="Helical" evidence="1">
    <location>
        <begin position="344"/>
        <end position="363"/>
    </location>
</feature>
<evidence type="ECO:0000256" key="1">
    <source>
        <dbReference type="SAM" id="Phobius"/>
    </source>
</evidence>
<feature type="transmembrane region" description="Helical" evidence="1">
    <location>
        <begin position="412"/>
        <end position="435"/>
    </location>
</feature>
<dbReference type="EMBL" id="CAXLJM020000072">
    <property type="protein sequence ID" value="CAL8127519.1"/>
    <property type="molecule type" value="Genomic_DNA"/>
</dbReference>
<reference evidence="2 3" key="1">
    <citation type="submission" date="2024-08" db="EMBL/GenBank/DDBJ databases">
        <authorList>
            <person name="Cucini C."/>
            <person name="Frati F."/>
        </authorList>
    </citation>
    <scope>NUCLEOTIDE SEQUENCE [LARGE SCALE GENOMIC DNA]</scope>
</reference>
<feature type="transmembrane region" description="Helical" evidence="1">
    <location>
        <begin position="183"/>
        <end position="201"/>
    </location>
</feature>